<dbReference type="STRING" id="112413.SAMN05421854_108379"/>
<sequence>MTPQVKAAELVDRLSALRAEKPVGNAVLDELAKGRLTVDHLRGLVLSEAQAHEAELVFYGMGMARYPHRPAVQLFTRLAELVANATPKLTACAHALGLTDAQLRRRVPDPRIHAFNGCASWIAARGSQTCMALAMHTDMTVYFRDCLKLVAGIRESSLTVPEEVISYYEGTAEDELLSLALDVVDDGLKRGDDPDDAVFSARLLEANIGEVWRSAVESWA</sequence>
<reference evidence="1 4" key="2">
    <citation type="submission" date="2020-01" db="EMBL/GenBank/DDBJ databases">
        <title>Insect and environment-associated Actinomycetes.</title>
        <authorList>
            <person name="Currrie C."/>
            <person name="Chevrette M."/>
            <person name="Carlson C."/>
            <person name="Stubbendieck R."/>
            <person name="Wendt-Pienkowski E."/>
        </authorList>
    </citation>
    <scope>NUCLEOTIDE SEQUENCE [LARGE SCALE GENOMIC DNA]</scope>
    <source>
        <strain evidence="1 4">SID8386</strain>
    </source>
</reference>
<reference evidence="2 3" key="1">
    <citation type="submission" date="2016-10" db="EMBL/GenBank/DDBJ databases">
        <authorList>
            <person name="de Groot N.N."/>
        </authorList>
    </citation>
    <scope>NUCLEOTIDE SEQUENCE [LARGE SCALE GENOMIC DNA]</scope>
    <source>
        <strain evidence="2 3">DSM 44637</strain>
    </source>
</reference>
<gene>
    <name evidence="1" type="ORF">G3I59_25100</name>
    <name evidence="2" type="ORF">SAMN05421854_108379</name>
</gene>
<dbReference type="SUPFAM" id="SSF48613">
    <property type="entry name" value="Heme oxygenase-like"/>
    <property type="match status" value="1"/>
</dbReference>
<dbReference type="AlphaFoldDB" id="A0A1I5VJC2"/>
<proteinExistence type="predicted"/>
<evidence type="ECO:0000313" key="1">
    <source>
        <dbReference type="EMBL" id="NEC58788.1"/>
    </source>
</evidence>
<dbReference type="Proteomes" id="UP000199137">
    <property type="component" value="Unassembled WGS sequence"/>
</dbReference>
<dbReference type="OrthoDB" id="3687180at2"/>
<dbReference type="EMBL" id="FOWC01000008">
    <property type="protein sequence ID" value="SFQ07570.1"/>
    <property type="molecule type" value="Genomic_DNA"/>
</dbReference>
<name>A0A1I5VJC2_9PSEU</name>
<protein>
    <submittedName>
        <fullName evidence="2">Uncharacterized protein</fullName>
    </submittedName>
</protein>
<dbReference type="Proteomes" id="UP000470404">
    <property type="component" value="Unassembled WGS sequence"/>
</dbReference>
<evidence type="ECO:0000313" key="3">
    <source>
        <dbReference type="Proteomes" id="UP000199137"/>
    </source>
</evidence>
<keyword evidence="4" id="KW-1185">Reference proteome</keyword>
<dbReference type="InterPro" id="IPR016084">
    <property type="entry name" value="Haem_Oase-like_multi-hlx"/>
</dbReference>
<evidence type="ECO:0000313" key="2">
    <source>
        <dbReference type="EMBL" id="SFQ07570.1"/>
    </source>
</evidence>
<dbReference type="Gene3D" id="1.20.910.10">
    <property type="entry name" value="Heme oxygenase-like"/>
    <property type="match status" value="1"/>
</dbReference>
<accession>A0A1I5VJC2</accession>
<dbReference type="RefSeq" id="WP_067588570.1">
    <property type="nucleotide sequence ID" value="NZ_FOWC01000008.1"/>
</dbReference>
<dbReference type="EMBL" id="JAAGNC010000126">
    <property type="protein sequence ID" value="NEC58788.1"/>
    <property type="molecule type" value="Genomic_DNA"/>
</dbReference>
<evidence type="ECO:0000313" key="4">
    <source>
        <dbReference type="Proteomes" id="UP000470404"/>
    </source>
</evidence>
<organism evidence="2 3">
    <name type="scientific">Amycolatopsis rubida</name>
    <dbReference type="NCBI Taxonomy" id="112413"/>
    <lineage>
        <taxon>Bacteria</taxon>
        <taxon>Bacillati</taxon>
        <taxon>Actinomycetota</taxon>
        <taxon>Actinomycetes</taxon>
        <taxon>Pseudonocardiales</taxon>
        <taxon>Pseudonocardiaceae</taxon>
        <taxon>Amycolatopsis</taxon>
    </lineage>
</organism>